<dbReference type="PANTHER" id="PTHR43278:SF2">
    <property type="entry name" value="IRON-SULFUR FLAVOPROTEIN"/>
    <property type="match status" value="1"/>
</dbReference>
<dbReference type="EnsemblBacteria" id="AAR34102">
    <property type="protein sequence ID" value="AAR34102"/>
    <property type="gene ID" value="GSU0772"/>
</dbReference>
<dbReference type="SUPFAM" id="SSF52218">
    <property type="entry name" value="Flavoproteins"/>
    <property type="match status" value="1"/>
</dbReference>
<dbReference type="eggNOG" id="COG0655">
    <property type="taxonomic scope" value="Bacteria"/>
</dbReference>
<dbReference type="InterPro" id="IPR051796">
    <property type="entry name" value="ISF_SsuE-like"/>
</dbReference>
<evidence type="ECO:0000256" key="2">
    <source>
        <dbReference type="ARBA" id="ARBA00022643"/>
    </source>
</evidence>
<dbReference type="Pfam" id="PF03358">
    <property type="entry name" value="FMN_red"/>
    <property type="match status" value="1"/>
</dbReference>
<evidence type="ECO:0000313" key="4">
    <source>
        <dbReference type="EMBL" id="AAR34102.1"/>
    </source>
</evidence>
<dbReference type="EMBL" id="AE017180">
    <property type="protein sequence ID" value="AAR34102.1"/>
    <property type="molecule type" value="Genomic_DNA"/>
</dbReference>
<dbReference type="InParanoid" id="Q74F37"/>
<accession>Q74F37</accession>
<dbReference type="HOGENOM" id="CLU_050993_4_2_7"/>
<dbReference type="OrthoDB" id="6398207at2"/>
<keyword evidence="2" id="KW-0288">FMN</keyword>
<sequence>MNIVTLLGSPRSRGISAAIAARFTDTAAGLGAQTRTFELNRLAYRGCQGCYACKKTLDHCVLTDDLAQVLDAVRGADVVVLASPVYYGDVTAQLKGFIDRTFSYLKPDYLSNPQPSRLSPKKLVFVLTQGHPDEGMFADIFPRYEGFLTWLGFVDARLIRACGFGPSTVDKVPEQYLREAEQAAREIVGQGKG</sequence>
<dbReference type="STRING" id="243231.GSU0772"/>
<dbReference type="InterPro" id="IPR005025">
    <property type="entry name" value="FMN_Rdtase-like_dom"/>
</dbReference>
<dbReference type="GO" id="GO:0016655">
    <property type="term" value="F:oxidoreductase activity, acting on NAD(P)H, quinone or similar compound as acceptor"/>
    <property type="evidence" value="ECO:0000318"/>
    <property type="project" value="GO_Central"/>
</dbReference>
<dbReference type="KEGG" id="gsu:GSU0772"/>
<organism evidence="4 5">
    <name type="scientific">Geobacter sulfurreducens (strain ATCC 51573 / DSM 12127 / PCA)</name>
    <dbReference type="NCBI Taxonomy" id="243231"/>
    <lineage>
        <taxon>Bacteria</taxon>
        <taxon>Pseudomonadati</taxon>
        <taxon>Thermodesulfobacteriota</taxon>
        <taxon>Desulfuromonadia</taxon>
        <taxon>Geobacterales</taxon>
        <taxon>Geobacteraceae</taxon>
        <taxon>Geobacter</taxon>
    </lineage>
</organism>
<reference evidence="4 5" key="1">
    <citation type="journal article" date="2003" name="Science">
        <title>Genome of Geobacter sulfurreducens: metal reduction in subsurface environments.</title>
        <authorList>
            <person name="Methe B.A."/>
            <person name="Nelson K.E."/>
            <person name="Eisen J.A."/>
            <person name="Paulsen I.T."/>
            <person name="Nelson W."/>
            <person name="Heidelberg J.F."/>
            <person name="Wu D."/>
            <person name="Wu M."/>
            <person name="Ward N."/>
            <person name="Beanan M.J."/>
            <person name="Dodson R.J."/>
            <person name="Madupu R."/>
            <person name="Brinkac L.M."/>
            <person name="Daugherty S.C."/>
            <person name="DeBoy R.T."/>
            <person name="Durkin A.S."/>
            <person name="Gwinn M."/>
            <person name="Kolonay J.F."/>
            <person name="Sullivan S.A."/>
            <person name="Haft D.H."/>
            <person name="Selengut J."/>
            <person name="Davidsen T.M."/>
            <person name="Zafar N."/>
            <person name="White O."/>
            <person name="Tran B."/>
            <person name="Romero C."/>
            <person name="Forberger H.A."/>
            <person name="Weidman J."/>
            <person name="Khouri H."/>
            <person name="Feldblyum T.V."/>
            <person name="Utterback T.R."/>
            <person name="Van Aken S.E."/>
            <person name="Lovley D.R."/>
            <person name="Fraser C.M."/>
        </authorList>
    </citation>
    <scope>NUCLEOTIDE SEQUENCE [LARGE SCALE GENOMIC DNA]</scope>
    <source>
        <strain evidence="5">ATCC 51573 / DSM 12127 / PCA</strain>
    </source>
</reference>
<dbReference type="Proteomes" id="UP000000577">
    <property type="component" value="Chromosome"/>
</dbReference>
<dbReference type="InterPro" id="IPR029039">
    <property type="entry name" value="Flavoprotein-like_sf"/>
</dbReference>
<name>Q74F37_GEOSL</name>
<evidence type="ECO:0000256" key="1">
    <source>
        <dbReference type="ARBA" id="ARBA00022630"/>
    </source>
</evidence>
<dbReference type="PANTHER" id="PTHR43278">
    <property type="entry name" value="NAD(P)H-DEPENDENT FMN-CONTAINING OXIDOREDUCTASE YWQN-RELATED"/>
    <property type="match status" value="1"/>
</dbReference>
<gene>
    <name evidence="4" type="ordered locus">GSU0772</name>
</gene>
<dbReference type="FunCoup" id="Q74F37">
    <property type="interactions" value="65"/>
</dbReference>
<protein>
    <submittedName>
        <fullName evidence="4">Flavodoxin, putative</fullName>
    </submittedName>
</protein>
<dbReference type="SMR" id="Q74F37"/>
<evidence type="ECO:0000313" key="5">
    <source>
        <dbReference type="Proteomes" id="UP000000577"/>
    </source>
</evidence>
<keyword evidence="1" id="KW-0285">Flavoprotein</keyword>
<dbReference type="Gene3D" id="3.40.50.360">
    <property type="match status" value="1"/>
</dbReference>
<reference evidence="4 5" key="2">
    <citation type="journal article" date="2012" name="BMC Genomics">
        <title>Comparative genomic analysis of Geobacter sulfurreducens KN400, a strain with enhanced capacity for extracellular electron transfer and electricity production.</title>
        <authorList>
            <person name="Butler J.E."/>
            <person name="Young N.D."/>
            <person name="Aklujkar M."/>
            <person name="Lovley D.R."/>
        </authorList>
    </citation>
    <scope>NUCLEOTIDE SEQUENCE [LARGE SCALE GENOMIC DNA]</scope>
    <source>
        <strain evidence="5">ATCC 51573 / DSM 12127 / PCA</strain>
    </source>
</reference>
<feature type="domain" description="NADPH-dependent FMN reductase-like" evidence="3">
    <location>
        <begin position="1"/>
        <end position="131"/>
    </location>
</feature>
<proteinExistence type="predicted"/>
<dbReference type="AlphaFoldDB" id="Q74F37"/>
<evidence type="ECO:0000259" key="3">
    <source>
        <dbReference type="Pfam" id="PF03358"/>
    </source>
</evidence>
<dbReference type="RefSeq" id="WP_010941436.1">
    <property type="nucleotide sequence ID" value="NC_002939.5"/>
</dbReference>
<dbReference type="PATRIC" id="fig|243231.5.peg.769"/>
<keyword evidence="5" id="KW-1185">Reference proteome</keyword>